<proteinExistence type="predicted"/>
<feature type="region of interest" description="Disordered" evidence="2">
    <location>
        <begin position="269"/>
        <end position="310"/>
    </location>
</feature>
<dbReference type="EMBL" id="UZAF01018732">
    <property type="protein sequence ID" value="VDO54403.1"/>
    <property type="molecule type" value="Genomic_DNA"/>
</dbReference>
<dbReference type="InterPro" id="IPR002486">
    <property type="entry name" value="Col_cuticle_N"/>
</dbReference>
<feature type="region of interest" description="Disordered" evidence="2">
    <location>
        <begin position="93"/>
        <end position="183"/>
    </location>
</feature>
<keyword evidence="3" id="KW-0812">Transmembrane</keyword>
<dbReference type="PANTHER" id="PTHR24637:SF251">
    <property type="entry name" value="NEMATODE CUTICLE COLLAGEN N-TERMINAL DOMAIN-CONTAINING PROTEIN"/>
    <property type="match status" value="1"/>
</dbReference>
<keyword evidence="3" id="KW-0472">Membrane</keyword>
<feature type="compositionally biased region" description="Low complexity" evidence="2">
    <location>
        <begin position="105"/>
        <end position="115"/>
    </location>
</feature>
<protein>
    <submittedName>
        <fullName evidence="7">Col_cuticle_N domain-containing protein</fullName>
    </submittedName>
</protein>
<reference evidence="7" key="1">
    <citation type="submission" date="2017-02" db="UniProtKB">
        <authorList>
            <consortium name="WormBaseParasite"/>
        </authorList>
    </citation>
    <scope>IDENTIFICATION</scope>
</reference>
<keyword evidence="3" id="KW-1133">Transmembrane helix</keyword>
<evidence type="ECO:0000313" key="5">
    <source>
        <dbReference type="EMBL" id="VDO54403.1"/>
    </source>
</evidence>
<feature type="transmembrane region" description="Helical" evidence="3">
    <location>
        <begin position="7"/>
        <end position="28"/>
    </location>
</feature>
<evidence type="ECO:0000259" key="4">
    <source>
        <dbReference type="SMART" id="SM01088"/>
    </source>
</evidence>
<dbReference type="GO" id="GO:0042302">
    <property type="term" value="F:structural constituent of cuticle"/>
    <property type="evidence" value="ECO:0007669"/>
    <property type="project" value="InterPro"/>
</dbReference>
<evidence type="ECO:0000313" key="7">
    <source>
        <dbReference type="WBParaSite" id="HPLM_0001485901-mRNA-1"/>
    </source>
</evidence>
<feature type="domain" description="Nematode cuticle collagen N-terminal" evidence="4">
    <location>
        <begin position="4"/>
        <end position="56"/>
    </location>
</feature>
<reference evidence="5 6" key="2">
    <citation type="submission" date="2018-11" db="EMBL/GenBank/DDBJ databases">
        <authorList>
            <consortium name="Pathogen Informatics"/>
        </authorList>
    </citation>
    <scope>NUCLEOTIDE SEQUENCE [LARGE SCALE GENOMIC DNA]</scope>
    <source>
        <strain evidence="5 6">MHpl1</strain>
    </source>
</reference>
<gene>
    <name evidence="5" type="ORF">HPLM_LOCUS14851</name>
</gene>
<evidence type="ECO:0000256" key="2">
    <source>
        <dbReference type="SAM" id="MobiDB-lite"/>
    </source>
</evidence>
<dbReference type="Proteomes" id="UP000268014">
    <property type="component" value="Unassembled WGS sequence"/>
</dbReference>
<feature type="compositionally biased region" description="Pro residues" evidence="2">
    <location>
        <begin position="93"/>
        <end position="103"/>
    </location>
</feature>
<evidence type="ECO:0000313" key="6">
    <source>
        <dbReference type="Proteomes" id="UP000268014"/>
    </source>
</evidence>
<dbReference type="STRING" id="6290.A0A0N4WTE7"/>
<dbReference type="OMA" id="DNICYCG"/>
<dbReference type="InterPro" id="IPR008160">
    <property type="entry name" value="Collagen"/>
</dbReference>
<dbReference type="PANTHER" id="PTHR24637">
    <property type="entry name" value="COLLAGEN"/>
    <property type="match status" value="1"/>
</dbReference>
<feature type="compositionally biased region" description="Pro residues" evidence="2">
    <location>
        <begin position="139"/>
        <end position="157"/>
    </location>
</feature>
<keyword evidence="1" id="KW-0677">Repeat</keyword>
<dbReference type="Pfam" id="PF01391">
    <property type="entry name" value="Collagen"/>
    <property type="match status" value="2"/>
</dbReference>
<evidence type="ECO:0000256" key="1">
    <source>
        <dbReference type="ARBA" id="ARBA00022737"/>
    </source>
</evidence>
<accession>A0A0N4WTE7</accession>
<dbReference type="OrthoDB" id="5851005at2759"/>
<evidence type="ECO:0000256" key="3">
    <source>
        <dbReference type="SAM" id="Phobius"/>
    </source>
</evidence>
<keyword evidence="6" id="KW-1185">Reference proteome</keyword>
<sequence>MLSSAVYCSAVLSFIVVSSCIGVGWLIIQEIHFMHNEVMENIEEFKLVSEDAWSEMMGFGSDEMKRSPFARFTGRHKRSDNICYCGLPKRSCPPGPKGPPGTPGEPGEIGPDGADGPPGPPRRATNNLDIYPKTCIRCPPGPPGEDGPTGYPGPPGLPGEMGRVGLPGANGEPGPRGDAGEPGEIGMTGQASDGVPGPPGADCFTGQGAPGIPGRPGLPGRPGIPGMDGEHGSCGEPGAEGPQGFPGLDGLPGFDGLPGPVGYALSGNSSTTLTSTFPIKAGEQGEPGNDGDYCSCPVRGTYSEKIKSRY</sequence>
<organism evidence="7">
    <name type="scientific">Haemonchus placei</name>
    <name type="common">Barber's pole worm</name>
    <dbReference type="NCBI Taxonomy" id="6290"/>
    <lineage>
        <taxon>Eukaryota</taxon>
        <taxon>Metazoa</taxon>
        <taxon>Ecdysozoa</taxon>
        <taxon>Nematoda</taxon>
        <taxon>Chromadorea</taxon>
        <taxon>Rhabditida</taxon>
        <taxon>Rhabditina</taxon>
        <taxon>Rhabditomorpha</taxon>
        <taxon>Strongyloidea</taxon>
        <taxon>Trichostrongylidae</taxon>
        <taxon>Haemonchus</taxon>
    </lineage>
</organism>
<name>A0A0N4WTE7_HAEPC</name>
<dbReference type="WBParaSite" id="HPLM_0001485901-mRNA-1">
    <property type="protein sequence ID" value="HPLM_0001485901-mRNA-1"/>
    <property type="gene ID" value="HPLM_0001485901"/>
</dbReference>
<dbReference type="SMART" id="SM01088">
    <property type="entry name" value="Col_cuticle_N"/>
    <property type="match status" value="1"/>
</dbReference>
<dbReference type="Pfam" id="PF01484">
    <property type="entry name" value="Col_cuticle_N"/>
    <property type="match status" value="1"/>
</dbReference>
<dbReference type="AlphaFoldDB" id="A0A0N4WTE7"/>